<dbReference type="OrthoDB" id="10377178at2759"/>
<evidence type="ECO:0000256" key="1">
    <source>
        <dbReference type="SAM" id="MobiDB-lite"/>
    </source>
</evidence>
<proteinExistence type="predicted"/>
<name>A0A2P5EBH9_TREOI</name>
<sequence>MHNTSLIMASGRSVRGATGTTPTNSPAAFSNRSDNDLPENPSTSRLSQFPSAPPGPGSIAGDEGKNNQCDQMESLLGPLPNVDDDSQLLTNTDIVGRYLHRYMKYDPGLLNQLKSTQNEHVRLFVLNSVESIMQILATNHIGQVDSHDLRSMIDIYLGPITQFNLDLSLLKILVDESLANLHGFVQTKKQVDDDSKTVETIEKEVEVEHKKPESAKRHPAEGTKQDGEKKSRIVEEGKNLVARMGALPCPSVDEVIKQPTK</sequence>
<dbReference type="InParanoid" id="A0A2P5EBH9"/>
<feature type="region of interest" description="Disordered" evidence="1">
    <location>
        <begin position="204"/>
        <end position="235"/>
    </location>
</feature>
<gene>
    <name evidence="2" type="ORF">TorRG33x02_213130</name>
</gene>
<evidence type="ECO:0000313" key="2">
    <source>
        <dbReference type="EMBL" id="PON82902.1"/>
    </source>
</evidence>
<reference evidence="3" key="1">
    <citation type="submission" date="2016-06" db="EMBL/GenBank/DDBJ databases">
        <title>Parallel loss of symbiosis genes in relatives of nitrogen-fixing non-legume Parasponia.</title>
        <authorList>
            <person name="Van Velzen R."/>
            <person name="Holmer R."/>
            <person name="Bu F."/>
            <person name="Rutten L."/>
            <person name="Van Zeijl A."/>
            <person name="Liu W."/>
            <person name="Santuari L."/>
            <person name="Cao Q."/>
            <person name="Sharma T."/>
            <person name="Shen D."/>
            <person name="Roswanjaya Y."/>
            <person name="Wardhani T."/>
            <person name="Kalhor M.S."/>
            <person name="Jansen J."/>
            <person name="Van den Hoogen J."/>
            <person name="Gungor B."/>
            <person name="Hartog M."/>
            <person name="Hontelez J."/>
            <person name="Verver J."/>
            <person name="Yang W.-C."/>
            <person name="Schijlen E."/>
            <person name="Repin R."/>
            <person name="Schilthuizen M."/>
            <person name="Schranz E."/>
            <person name="Heidstra R."/>
            <person name="Miyata K."/>
            <person name="Fedorova E."/>
            <person name="Kohlen W."/>
            <person name="Bisseling T."/>
            <person name="Smit S."/>
            <person name="Geurts R."/>
        </authorList>
    </citation>
    <scope>NUCLEOTIDE SEQUENCE [LARGE SCALE GENOMIC DNA]</scope>
    <source>
        <strain evidence="3">cv. RG33-2</strain>
    </source>
</reference>
<accession>A0A2P5EBH9</accession>
<dbReference type="AlphaFoldDB" id="A0A2P5EBH9"/>
<dbReference type="EMBL" id="JXTC01000187">
    <property type="protein sequence ID" value="PON82902.1"/>
    <property type="molecule type" value="Genomic_DNA"/>
</dbReference>
<evidence type="ECO:0000313" key="3">
    <source>
        <dbReference type="Proteomes" id="UP000237000"/>
    </source>
</evidence>
<dbReference type="Proteomes" id="UP000237000">
    <property type="component" value="Unassembled WGS sequence"/>
</dbReference>
<feature type="region of interest" description="Disordered" evidence="1">
    <location>
        <begin position="1"/>
        <end position="83"/>
    </location>
</feature>
<comment type="caution">
    <text evidence="2">The sequence shown here is derived from an EMBL/GenBank/DDBJ whole genome shotgun (WGS) entry which is preliminary data.</text>
</comment>
<keyword evidence="3" id="KW-1185">Reference proteome</keyword>
<feature type="compositionally biased region" description="Polar residues" evidence="1">
    <location>
        <begin position="40"/>
        <end position="49"/>
    </location>
</feature>
<feature type="compositionally biased region" description="Polar residues" evidence="1">
    <location>
        <begin position="18"/>
        <end position="32"/>
    </location>
</feature>
<organism evidence="2 3">
    <name type="scientific">Trema orientale</name>
    <name type="common">Charcoal tree</name>
    <name type="synonym">Celtis orientalis</name>
    <dbReference type="NCBI Taxonomy" id="63057"/>
    <lineage>
        <taxon>Eukaryota</taxon>
        <taxon>Viridiplantae</taxon>
        <taxon>Streptophyta</taxon>
        <taxon>Embryophyta</taxon>
        <taxon>Tracheophyta</taxon>
        <taxon>Spermatophyta</taxon>
        <taxon>Magnoliopsida</taxon>
        <taxon>eudicotyledons</taxon>
        <taxon>Gunneridae</taxon>
        <taxon>Pentapetalae</taxon>
        <taxon>rosids</taxon>
        <taxon>fabids</taxon>
        <taxon>Rosales</taxon>
        <taxon>Cannabaceae</taxon>
        <taxon>Trema</taxon>
    </lineage>
</organism>
<protein>
    <submittedName>
        <fullName evidence="2">Uncharacterized protein</fullName>
    </submittedName>
</protein>